<sequence length="272" mass="29768">MGETVQNAGPLRLYWWRGEPNFGDVLSSVIVAHVSDRKIAHGGPLDCDMLGIGSLIQVMRRNHTEARAGGFKPWIWGAGLLHPVPRDFLKHVRVALVRGPITAALLGLRRTEFGDPGLLASKVLRERTGRNDRVALVPHHSQMDDPKIARLAQDEPALQVIDVAQSPETVCRQIAQCRHVISASLHGLIVADSYGVPNTWLSPGKQSHLKYHDYAASIGRPMINPIQLTDIPELLQSLKDNDGLIYRDGVARACDDLINTFPASLGTSVNTA</sequence>
<dbReference type="AlphaFoldDB" id="A0A366WTW5"/>
<proteinExistence type="predicted"/>
<dbReference type="GO" id="GO:0016740">
    <property type="term" value="F:transferase activity"/>
    <property type="evidence" value="ECO:0007669"/>
    <property type="project" value="UniProtKB-KW"/>
</dbReference>
<protein>
    <submittedName>
        <fullName evidence="2">Polysaccharide pyruvyl transferase family protein</fullName>
    </submittedName>
</protein>
<evidence type="ECO:0000313" key="3">
    <source>
        <dbReference type="Proteomes" id="UP000252706"/>
    </source>
</evidence>
<dbReference type="Pfam" id="PF04230">
    <property type="entry name" value="PS_pyruv_trans"/>
    <property type="match status" value="1"/>
</dbReference>
<evidence type="ECO:0000313" key="2">
    <source>
        <dbReference type="EMBL" id="RBW53425.1"/>
    </source>
</evidence>
<name>A0A366WTW5_9RHOB</name>
<evidence type="ECO:0000259" key="1">
    <source>
        <dbReference type="Pfam" id="PF04230"/>
    </source>
</evidence>
<organism evidence="2 3">
    <name type="scientific">Phaeobacter gallaeciensis</name>
    <dbReference type="NCBI Taxonomy" id="60890"/>
    <lineage>
        <taxon>Bacteria</taxon>
        <taxon>Pseudomonadati</taxon>
        <taxon>Pseudomonadota</taxon>
        <taxon>Alphaproteobacteria</taxon>
        <taxon>Rhodobacterales</taxon>
        <taxon>Roseobacteraceae</taxon>
        <taxon>Phaeobacter</taxon>
    </lineage>
</organism>
<dbReference type="EMBL" id="QOCE01000037">
    <property type="protein sequence ID" value="RBW53425.1"/>
    <property type="molecule type" value="Genomic_DNA"/>
</dbReference>
<gene>
    <name evidence="2" type="ORF">DS909_14985</name>
</gene>
<dbReference type="Proteomes" id="UP000252706">
    <property type="component" value="Unassembled WGS sequence"/>
</dbReference>
<dbReference type="InterPro" id="IPR007345">
    <property type="entry name" value="Polysacch_pyruvyl_Trfase"/>
</dbReference>
<comment type="caution">
    <text evidence="2">The sequence shown here is derived from an EMBL/GenBank/DDBJ whole genome shotgun (WGS) entry which is preliminary data.</text>
</comment>
<reference evidence="2 3" key="1">
    <citation type="submission" date="2018-07" db="EMBL/GenBank/DDBJ databases">
        <title>Modular assembly of carbohydrate-degrading microbial communities in the ocean.</title>
        <authorList>
            <person name="Enke T.N."/>
            <person name="Datta M.S."/>
            <person name="Schwartzman J.A."/>
            <person name="Cermak N."/>
            <person name="Schmitz D.A."/>
            <person name="Barrere J."/>
            <person name="Cordero O.X."/>
        </authorList>
    </citation>
    <scope>NUCLEOTIDE SEQUENCE [LARGE SCALE GENOMIC DNA]</scope>
    <source>
        <strain evidence="2 3">C3M10</strain>
    </source>
</reference>
<dbReference type="OrthoDB" id="9803627at2"/>
<dbReference type="RefSeq" id="WP_113824274.1">
    <property type="nucleotide sequence ID" value="NZ_QOCE01000037.1"/>
</dbReference>
<accession>A0A366WTW5</accession>
<keyword evidence="2" id="KW-0808">Transferase</keyword>
<feature type="domain" description="Polysaccharide pyruvyl transferase" evidence="1">
    <location>
        <begin position="118"/>
        <end position="202"/>
    </location>
</feature>